<dbReference type="InterPro" id="IPR007216">
    <property type="entry name" value="CNOT9"/>
</dbReference>
<proteinExistence type="inferred from homology"/>
<dbReference type="Gene3D" id="1.25.10.10">
    <property type="entry name" value="Leucine-rich Repeat Variant"/>
    <property type="match status" value="1"/>
</dbReference>
<dbReference type="EMBL" id="PKPP01003872">
    <property type="protein sequence ID" value="PWA67237.1"/>
    <property type="molecule type" value="Genomic_DNA"/>
</dbReference>
<dbReference type="STRING" id="35608.A0A2U1N179"/>
<dbReference type="PANTHER" id="PTHR12262">
    <property type="entry name" value="CCR4-NOT TRANSCRIPTION COMPLEX SUBUNIT 9"/>
    <property type="match status" value="1"/>
</dbReference>
<dbReference type="OrthoDB" id="1183224at2759"/>
<evidence type="ECO:0000256" key="1">
    <source>
        <dbReference type="ARBA" id="ARBA00006385"/>
    </source>
</evidence>
<evidence type="ECO:0000313" key="2">
    <source>
        <dbReference type="EMBL" id="PWA67237.1"/>
    </source>
</evidence>
<dbReference type="Pfam" id="PF04078">
    <property type="entry name" value="Rcd1"/>
    <property type="match status" value="1"/>
</dbReference>
<dbReference type="AlphaFoldDB" id="A0A2U1N179"/>
<dbReference type="InterPro" id="IPR011989">
    <property type="entry name" value="ARM-like"/>
</dbReference>
<dbReference type="InterPro" id="IPR016024">
    <property type="entry name" value="ARM-type_fold"/>
</dbReference>
<organism evidence="2 3">
    <name type="scientific">Artemisia annua</name>
    <name type="common">Sweet wormwood</name>
    <dbReference type="NCBI Taxonomy" id="35608"/>
    <lineage>
        <taxon>Eukaryota</taxon>
        <taxon>Viridiplantae</taxon>
        <taxon>Streptophyta</taxon>
        <taxon>Embryophyta</taxon>
        <taxon>Tracheophyta</taxon>
        <taxon>Spermatophyta</taxon>
        <taxon>Magnoliopsida</taxon>
        <taxon>eudicotyledons</taxon>
        <taxon>Gunneridae</taxon>
        <taxon>Pentapetalae</taxon>
        <taxon>asterids</taxon>
        <taxon>campanulids</taxon>
        <taxon>Asterales</taxon>
        <taxon>Asteraceae</taxon>
        <taxon>Asteroideae</taxon>
        <taxon>Anthemideae</taxon>
        <taxon>Artemisiinae</taxon>
        <taxon>Artemisia</taxon>
    </lineage>
</organism>
<dbReference type="GO" id="GO:0030014">
    <property type="term" value="C:CCR4-NOT complex"/>
    <property type="evidence" value="ECO:0007669"/>
    <property type="project" value="InterPro"/>
</dbReference>
<keyword evidence="3" id="KW-1185">Reference proteome</keyword>
<name>A0A2U1N179_ARTAN</name>
<dbReference type="GO" id="GO:0006402">
    <property type="term" value="P:mRNA catabolic process"/>
    <property type="evidence" value="ECO:0007669"/>
    <property type="project" value="InterPro"/>
</dbReference>
<comment type="caution">
    <text evidence="2">The sequence shown here is derived from an EMBL/GenBank/DDBJ whole genome shotgun (WGS) entry which is preliminary data.</text>
</comment>
<gene>
    <name evidence="2" type="ORF">CTI12_AA301570</name>
</gene>
<sequence>MANVPPPNVAGSNGNNEKKMNRIEQLVLNINNPNLREKALLELSKNMGRYKNSAVCVWDSFGTITIFIQEILSVYPFLSPPTLTTEKSNRACHTLAILQSVASHPETKMRFLNAQIHLYLYPILNVTDMAQPFEYLRLSSFGVIGALVKVNDTEIINALLPTELIPLCLRTMEMGSELTKCVATFIIQRILSDAGGLNFMCRTAERFVETSRVLRSMVTAQPTSGLLKHIIRCYLLFTQNSRACDALKGSLPNALRDGTFSTILSEDQTTSGWLQQLLLNLQGPIY</sequence>
<accession>A0A2U1N179</accession>
<dbReference type="Proteomes" id="UP000245207">
    <property type="component" value="Unassembled WGS sequence"/>
</dbReference>
<evidence type="ECO:0000313" key="3">
    <source>
        <dbReference type="Proteomes" id="UP000245207"/>
    </source>
</evidence>
<protein>
    <submittedName>
        <fullName evidence="2">Cell differentiation protein RCD1</fullName>
    </submittedName>
</protein>
<dbReference type="SUPFAM" id="SSF48371">
    <property type="entry name" value="ARM repeat"/>
    <property type="match status" value="1"/>
</dbReference>
<comment type="similarity">
    <text evidence="1">Belongs to the CNOT9 family.</text>
</comment>
<reference evidence="2 3" key="1">
    <citation type="journal article" date="2018" name="Mol. Plant">
        <title>The genome of Artemisia annua provides insight into the evolution of Asteraceae family and artemisinin biosynthesis.</title>
        <authorList>
            <person name="Shen Q."/>
            <person name="Zhang L."/>
            <person name="Liao Z."/>
            <person name="Wang S."/>
            <person name="Yan T."/>
            <person name="Shi P."/>
            <person name="Liu M."/>
            <person name="Fu X."/>
            <person name="Pan Q."/>
            <person name="Wang Y."/>
            <person name="Lv Z."/>
            <person name="Lu X."/>
            <person name="Zhang F."/>
            <person name="Jiang W."/>
            <person name="Ma Y."/>
            <person name="Chen M."/>
            <person name="Hao X."/>
            <person name="Li L."/>
            <person name="Tang Y."/>
            <person name="Lv G."/>
            <person name="Zhou Y."/>
            <person name="Sun X."/>
            <person name="Brodelius P.E."/>
            <person name="Rose J.K.C."/>
            <person name="Tang K."/>
        </authorList>
    </citation>
    <scope>NUCLEOTIDE SEQUENCE [LARGE SCALE GENOMIC DNA]</scope>
    <source>
        <strain evidence="3">cv. Huhao1</strain>
        <tissue evidence="2">Leaf</tissue>
    </source>
</reference>